<keyword evidence="3 4" id="KW-0274">FAD</keyword>
<evidence type="ECO:0000256" key="4">
    <source>
        <dbReference type="PIRSR" id="PIRSR602081-1"/>
    </source>
</evidence>
<comment type="similarity">
    <text evidence="1">Belongs to the DNA photolyase class-1 family.</text>
</comment>
<dbReference type="PANTHER" id="PTHR11455:SF22">
    <property type="entry name" value="CRYPTOCHROME DASH"/>
    <property type="match status" value="1"/>
</dbReference>
<comment type="cofactor">
    <cofactor evidence="4">
        <name>FAD</name>
        <dbReference type="ChEBI" id="CHEBI:57692"/>
    </cofactor>
    <text evidence="4">Binds 1 FAD per subunit.</text>
</comment>
<feature type="domain" description="Cryptochrome/DNA photolyase FAD-binding" evidence="6">
    <location>
        <begin position="62"/>
        <end position="148"/>
    </location>
</feature>
<dbReference type="InterPro" id="IPR005101">
    <property type="entry name" value="Cryptochr/Photolyase_FAD-bd"/>
</dbReference>
<feature type="region of interest" description="Disordered" evidence="5">
    <location>
        <begin position="165"/>
        <end position="188"/>
    </location>
</feature>
<reference evidence="7" key="2">
    <citation type="submission" date="2020-03" db="EMBL/GenBank/DDBJ databases">
        <title>The second near-complete assembly of the hexaploid bread wheat (Triticum aestivum) genome.</title>
        <authorList>
            <person name="Zimin A.V."/>
            <person name="Puiu D."/>
            <person name="Shumante A."/>
            <person name="Alonge M."/>
            <person name="Salzberg S.L."/>
        </authorList>
    </citation>
    <scope>NUCLEOTIDE SEQUENCE</scope>
    <source>
        <tissue evidence="7">Leaf</tissue>
    </source>
</reference>
<evidence type="ECO:0000259" key="6">
    <source>
        <dbReference type="Pfam" id="PF03441"/>
    </source>
</evidence>
<feature type="non-terminal residue" evidence="7">
    <location>
        <position position="1"/>
    </location>
</feature>
<organism evidence="7">
    <name type="scientific">Triticum aestivum</name>
    <name type="common">Wheat</name>
    <dbReference type="NCBI Taxonomy" id="4565"/>
    <lineage>
        <taxon>Eukaryota</taxon>
        <taxon>Viridiplantae</taxon>
        <taxon>Streptophyta</taxon>
        <taxon>Embryophyta</taxon>
        <taxon>Tracheophyta</taxon>
        <taxon>Spermatophyta</taxon>
        <taxon>Magnoliopsida</taxon>
        <taxon>Liliopsida</taxon>
        <taxon>Poales</taxon>
        <taxon>Poaceae</taxon>
        <taxon>BOP clade</taxon>
        <taxon>Pooideae</taxon>
        <taxon>Triticodae</taxon>
        <taxon>Triticeae</taxon>
        <taxon>Triticinae</taxon>
        <taxon>Triticum</taxon>
    </lineage>
</organism>
<evidence type="ECO:0000256" key="5">
    <source>
        <dbReference type="SAM" id="MobiDB-lite"/>
    </source>
</evidence>
<sequence>VTKSEKGMRFVGGESAALGRVHEYFWKNDQLKVYKETRNGMLGPDYSTKFSPWLASGSLSPRYIVCSFLVRDMGIDWRMGAEWFETCLLDYDPASNYGNWTYGAGVGNDPREDRYFSIPKQAKTYDPDGEYVAYWLPELRSLAKERRNFPGASYIKQVVPLKFDGGHQRKDQQFNRQTRPKNIYRRQK</sequence>
<accession>A0A9R1MPQ3</accession>
<protein>
    <recommendedName>
        <fullName evidence="6">Cryptochrome/DNA photolyase FAD-binding domain-containing protein</fullName>
    </recommendedName>
</protein>
<dbReference type="Pfam" id="PF03441">
    <property type="entry name" value="FAD_binding_7"/>
    <property type="match status" value="1"/>
</dbReference>
<evidence type="ECO:0000256" key="1">
    <source>
        <dbReference type="ARBA" id="ARBA00005862"/>
    </source>
</evidence>
<evidence type="ECO:0000313" key="7">
    <source>
        <dbReference type="EMBL" id="KAF7111217.1"/>
    </source>
</evidence>
<comment type="caution">
    <text evidence="7">The sequence shown here is derived from an EMBL/GenBank/DDBJ whole genome shotgun (WGS) entry which is preliminary data.</text>
</comment>
<dbReference type="InterPro" id="IPR002081">
    <property type="entry name" value="Cryptochrome/DNA_photolyase_1"/>
</dbReference>
<dbReference type="InterPro" id="IPR036134">
    <property type="entry name" value="Crypto/Photolyase_FAD-like_sf"/>
</dbReference>
<reference evidence="7" key="1">
    <citation type="journal article" date="2017" name="Gigascience">
        <title>The first near-complete assembly of the hexaploid bread wheat genome, Triticum aestivum.</title>
        <authorList>
            <person name="Zimin A.V."/>
            <person name="Puiu D."/>
            <person name="Hall R."/>
            <person name="Kingan S."/>
            <person name="Clavijo B.J."/>
            <person name="Salzberg S.L."/>
        </authorList>
    </citation>
    <scope>NUCLEOTIDE SEQUENCE</scope>
    <source>
        <tissue evidence="7">Leaf</tissue>
    </source>
</reference>
<feature type="binding site" evidence="4">
    <location>
        <begin position="90"/>
        <end position="92"/>
    </location>
    <ligand>
        <name>FAD</name>
        <dbReference type="ChEBI" id="CHEBI:57692"/>
    </ligand>
</feature>
<keyword evidence="2 4" id="KW-0285">Flavoprotein</keyword>
<evidence type="ECO:0000256" key="3">
    <source>
        <dbReference type="ARBA" id="ARBA00022827"/>
    </source>
</evidence>
<dbReference type="PANTHER" id="PTHR11455">
    <property type="entry name" value="CRYPTOCHROME"/>
    <property type="match status" value="1"/>
</dbReference>
<dbReference type="EMBL" id="CM022231">
    <property type="protein sequence ID" value="KAF7111217.1"/>
    <property type="molecule type" value="Genomic_DNA"/>
</dbReference>
<dbReference type="Proteomes" id="UP000815260">
    <property type="component" value="Chromosome 7D"/>
</dbReference>
<dbReference type="AlphaFoldDB" id="A0A9R1MPQ3"/>
<gene>
    <name evidence="7" type="ORF">CFC21_111253</name>
</gene>
<evidence type="ECO:0000256" key="2">
    <source>
        <dbReference type="ARBA" id="ARBA00022630"/>
    </source>
</evidence>
<dbReference type="OrthoDB" id="435881at2759"/>
<dbReference type="SUPFAM" id="SSF48173">
    <property type="entry name" value="Cryptochrome/photolyase FAD-binding domain"/>
    <property type="match status" value="1"/>
</dbReference>
<name>A0A9R1MPQ3_WHEAT</name>
<dbReference type="Gene3D" id="1.10.579.10">
    <property type="entry name" value="DNA Cyclobutane Dipyrimidine Photolyase, subunit A, domain 3"/>
    <property type="match status" value="1"/>
</dbReference>
<feature type="compositionally biased region" description="Basic residues" evidence="5">
    <location>
        <begin position="178"/>
        <end position="188"/>
    </location>
</feature>
<proteinExistence type="inferred from homology"/>